<evidence type="ECO:0000313" key="1">
    <source>
        <dbReference type="EMBL" id="RHJ83379.1"/>
    </source>
</evidence>
<keyword evidence="2" id="KW-1185">Reference proteome</keyword>
<organism evidence="1 2">
    <name type="scientific">Emergencia timonensis</name>
    <dbReference type="NCBI Taxonomy" id="1776384"/>
    <lineage>
        <taxon>Bacteria</taxon>
        <taxon>Bacillati</taxon>
        <taxon>Bacillota</taxon>
        <taxon>Clostridia</taxon>
        <taxon>Peptostreptococcales</taxon>
        <taxon>Anaerovoracaceae</taxon>
        <taxon>Emergencia</taxon>
    </lineage>
</organism>
<evidence type="ECO:0000313" key="2">
    <source>
        <dbReference type="Proteomes" id="UP000284841"/>
    </source>
</evidence>
<reference evidence="1 2" key="1">
    <citation type="submission" date="2018-08" db="EMBL/GenBank/DDBJ databases">
        <title>A genome reference for cultivated species of the human gut microbiota.</title>
        <authorList>
            <person name="Zou Y."/>
            <person name="Xue W."/>
            <person name="Luo G."/>
        </authorList>
    </citation>
    <scope>NUCLEOTIDE SEQUENCE [LARGE SCALE GENOMIC DNA]</scope>
    <source>
        <strain evidence="1 2">AM07-24</strain>
    </source>
</reference>
<protein>
    <submittedName>
        <fullName evidence="1">Uncharacterized protein</fullName>
    </submittedName>
</protein>
<dbReference type="AlphaFoldDB" id="A0A415DTQ5"/>
<gene>
    <name evidence="1" type="ORF">DW099_18865</name>
</gene>
<dbReference type="EMBL" id="QRMS01000009">
    <property type="protein sequence ID" value="RHJ83379.1"/>
    <property type="molecule type" value="Genomic_DNA"/>
</dbReference>
<name>A0A415DTQ5_9FIRM</name>
<proteinExistence type="predicted"/>
<accession>A0A415DTQ5</accession>
<comment type="caution">
    <text evidence="1">The sequence shown here is derived from an EMBL/GenBank/DDBJ whole genome shotgun (WGS) entry which is preliminary data.</text>
</comment>
<sequence>MSNLIKFCCIFAKMGKIYAFGKKLENTEIQTFIGRALTQFDDLRFETVANTRSKTFFEIDKKHLLSKKASRAWQSTVCHGVSFSLP</sequence>
<dbReference type="Proteomes" id="UP000284841">
    <property type="component" value="Unassembled WGS sequence"/>
</dbReference>